<gene>
    <name evidence="2" type="ORF">ACHAWU_000172</name>
</gene>
<sequence length="109" mass="12551">MFSSRFITHVAQNKSAWKAGLAIVVVGATFKVAYFNLSRGVMVDHMDRKHQQATEHLKGAREFGSKMAKEREDKAPSLTPEQRRQLQEYLKLMKVTQPDVYPKESGRWD</sequence>
<keyword evidence="1" id="KW-0812">Transmembrane</keyword>
<dbReference type="EMBL" id="JALLBG020000075">
    <property type="protein sequence ID" value="KAL3767509.1"/>
    <property type="molecule type" value="Genomic_DNA"/>
</dbReference>
<evidence type="ECO:0000313" key="3">
    <source>
        <dbReference type="Proteomes" id="UP001530293"/>
    </source>
</evidence>
<comment type="caution">
    <text evidence="2">The sequence shown here is derived from an EMBL/GenBank/DDBJ whole genome shotgun (WGS) entry which is preliminary data.</text>
</comment>
<evidence type="ECO:0000256" key="1">
    <source>
        <dbReference type="SAM" id="Phobius"/>
    </source>
</evidence>
<feature type="transmembrane region" description="Helical" evidence="1">
    <location>
        <begin position="20"/>
        <end position="37"/>
    </location>
</feature>
<proteinExistence type="predicted"/>
<dbReference type="AlphaFoldDB" id="A0ABD3MU75"/>
<dbReference type="Proteomes" id="UP001530293">
    <property type="component" value="Unassembled WGS sequence"/>
</dbReference>
<protein>
    <submittedName>
        <fullName evidence="2">Uncharacterized protein</fullName>
    </submittedName>
</protein>
<name>A0ABD3MU75_9STRA</name>
<organism evidence="2 3">
    <name type="scientific">Discostella pseudostelligera</name>
    <dbReference type="NCBI Taxonomy" id="259834"/>
    <lineage>
        <taxon>Eukaryota</taxon>
        <taxon>Sar</taxon>
        <taxon>Stramenopiles</taxon>
        <taxon>Ochrophyta</taxon>
        <taxon>Bacillariophyta</taxon>
        <taxon>Coscinodiscophyceae</taxon>
        <taxon>Thalassiosirophycidae</taxon>
        <taxon>Stephanodiscales</taxon>
        <taxon>Stephanodiscaceae</taxon>
        <taxon>Discostella</taxon>
    </lineage>
</organism>
<accession>A0ABD3MU75</accession>
<keyword evidence="1" id="KW-0472">Membrane</keyword>
<keyword evidence="1" id="KW-1133">Transmembrane helix</keyword>
<reference evidence="2 3" key="1">
    <citation type="submission" date="2024-10" db="EMBL/GenBank/DDBJ databases">
        <title>Updated reference genomes for cyclostephanoid diatoms.</title>
        <authorList>
            <person name="Roberts W.R."/>
            <person name="Alverson A.J."/>
        </authorList>
    </citation>
    <scope>NUCLEOTIDE SEQUENCE [LARGE SCALE GENOMIC DNA]</scope>
    <source>
        <strain evidence="2 3">AJA232-27</strain>
    </source>
</reference>
<keyword evidence="3" id="KW-1185">Reference proteome</keyword>
<evidence type="ECO:0000313" key="2">
    <source>
        <dbReference type="EMBL" id="KAL3767509.1"/>
    </source>
</evidence>